<keyword evidence="6 10" id="KW-0418">Kinase</keyword>
<evidence type="ECO:0000256" key="10">
    <source>
        <dbReference type="RuleBase" id="RU004013"/>
    </source>
</evidence>
<dbReference type="InterPro" id="IPR001564">
    <property type="entry name" value="Nucleoside_diP_kinase"/>
</dbReference>
<evidence type="ECO:0000313" key="12">
    <source>
        <dbReference type="EMBL" id="MFC7337254.1"/>
    </source>
</evidence>
<name>A0ABW2L690_9BACT</name>
<dbReference type="InterPro" id="IPR023005">
    <property type="entry name" value="Nucleoside_diP_kinase_AS"/>
</dbReference>
<evidence type="ECO:0000256" key="8">
    <source>
        <dbReference type="PROSITE-ProRule" id="PRU00706"/>
    </source>
</evidence>
<evidence type="ECO:0000256" key="7">
    <source>
        <dbReference type="ARBA" id="ARBA00022840"/>
    </source>
</evidence>
<dbReference type="NCBIfam" id="NF001908">
    <property type="entry name" value="PRK00668.1"/>
    <property type="match status" value="1"/>
</dbReference>
<dbReference type="GO" id="GO:0004550">
    <property type="term" value="F:nucleoside diphosphate kinase activity"/>
    <property type="evidence" value="ECO:0007669"/>
    <property type="project" value="UniProtKB-EC"/>
</dbReference>
<feature type="binding site" evidence="8">
    <location>
        <position position="11"/>
    </location>
    <ligand>
        <name>ATP</name>
        <dbReference type="ChEBI" id="CHEBI:30616"/>
    </ligand>
</feature>
<evidence type="ECO:0000256" key="3">
    <source>
        <dbReference type="ARBA" id="ARBA00022553"/>
    </source>
</evidence>
<evidence type="ECO:0000313" key="13">
    <source>
        <dbReference type="Proteomes" id="UP001596472"/>
    </source>
</evidence>
<evidence type="ECO:0000256" key="5">
    <source>
        <dbReference type="ARBA" id="ARBA00022741"/>
    </source>
</evidence>
<feature type="binding site" evidence="8">
    <location>
        <position position="59"/>
    </location>
    <ligand>
        <name>ATP</name>
        <dbReference type="ChEBI" id="CHEBI:30616"/>
    </ligand>
</feature>
<dbReference type="CDD" id="cd04413">
    <property type="entry name" value="NDPk_I"/>
    <property type="match status" value="1"/>
</dbReference>
<evidence type="ECO:0000256" key="2">
    <source>
        <dbReference type="ARBA" id="ARBA00008142"/>
    </source>
</evidence>
<dbReference type="PROSITE" id="PS00469">
    <property type="entry name" value="NDPK"/>
    <property type="match status" value="1"/>
</dbReference>
<keyword evidence="4 10" id="KW-0808">Transferase</keyword>
<evidence type="ECO:0000256" key="6">
    <source>
        <dbReference type="ARBA" id="ARBA00022777"/>
    </source>
</evidence>
<feature type="binding site" evidence="8">
    <location>
        <position position="93"/>
    </location>
    <ligand>
        <name>ATP</name>
        <dbReference type="ChEBI" id="CHEBI:30616"/>
    </ligand>
</feature>
<feature type="active site" description="Pros-phosphohistidine intermediate" evidence="8">
    <location>
        <position position="121"/>
    </location>
</feature>
<keyword evidence="5 10" id="KW-0547">Nucleotide-binding</keyword>
<dbReference type="PROSITE" id="PS51374">
    <property type="entry name" value="NDPK_LIKE"/>
    <property type="match status" value="1"/>
</dbReference>
<accession>A0ABW2L690</accession>
<dbReference type="Gene3D" id="3.30.70.141">
    <property type="entry name" value="Nucleoside diphosphate kinase-like domain"/>
    <property type="match status" value="1"/>
</dbReference>
<proteinExistence type="inferred from homology"/>
<dbReference type="InterPro" id="IPR036850">
    <property type="entry name" value="NDK-like_dom_sf"/>
</dbReference>
<reference evidence="13" key="1">
    <citation type="journal article" date="2019" name="Int. J. Syst. Evol. Microbiol.">
        <title>The Global Catalogue of Microorganisms (GCM) 10K type strain sequencing project: providing services to taxonomists for standard genome sequencing and annotation.</title>
        <authorList>
            <consortium name="The Broad Institute Genomics Platform"/>
            <consortium name="The Broad Institute Genome Sequencing Center for Infectious Disease"/>
            <person name="Wu L."/>
            <person name="Ma J."/>
        </authorList>
    </citation>
    <scope>NUCLEOTIDE SEQUENCE [LARGE SCALE GENOMIC DNA]</scope>
    <source>
        <strain evidence="13">CGMCC 4.1467</strain>
    </source>
</reference>
<dbReference type="PRINTS" id="PR01243">
    <property type="entry name" value="NUCDPKINASE"/>
</dbReference>
<comment type="similarity">
    <text evidence="2 8 9">Belongs to the NDK family.</text>
</comment>
<dbReference type="Proteomes" id="UP001596472">
    <property type="component" value="Unassembled WGS sequence"/>
</dbReference>
<feature type="binding site" evidence="8">
    <location>
        <position position="87"/>
    </location>
    <ligand>
        <name>ATP</name>
        <dbReference type="ChEBI" id="CHEBI:30616"/>
    </ligand>
</feature>
<dbReference type="RefSeq" id="WP_379711381.1">
    <property type="nucleotide sequence ID" value="NZ_JBHTBS010000003.1"/>
</dbReference>
<feature type="domain" description="Nucleoside diphosphate kinase-like" evidence="11">
    <location>
        <begin position="3"/>
        <end position="143"/>
    </location>
</feature>
<protein>
    <recommendedName>
        <fullName evidence="10">Nucleoside diphosphate kinase</fullName>
        <ecNumber evidence="10">2.7.4.6</ecNumber>
    </recommendedName>
</protein>
<sequence>MSTETTLILFKPDAVTQGLVGTVLARYEKEGFKVRGLKVMALSDEILADHYSHIADKPFFPSVRGFMQESPVVALALEGENVISRVRDLLGPTDSKEAAAGTIRGDFGDKGEDSKMRNICHASDGPEAAEAELKRFFNEGEII</sequence>
<keyword evidence="7 10" id="KW-0067">ATP-binding</keyword>
<dbReference type="Pfam" id="PF00334">
    <property type="entry name" value="NDK"/>
    <property type="match status" value="1"/>
</dbReference>
<evidence type="ECO:0000256" key="1">
    <source>
        <dbReference type="ARBA" id="ARBA00001946"/>
    </source>
</evidence>
<comment type="caution">
    <text evidence="12">The sequence shown here is derived from an EMBL/GenBank/DDBJ whole genome shotgun (WGS) entry which is preliminary data.</text>
</comment>
<dbReference type="InterPro" id="IPR034907">
    <property type="entry name" value="NDK-like_dom"/>
</dbReference>
<comment type="cofactor">
    <cofactor evidence="1">
        <name>Mg(2+)</name>
        <dbReference type="ChEBI" id="CHEBI:18420"/>
    </cofactor>
</comment>
<dbReference type="SUPFAM" id="SSF54919">
    <property type="entry name" value="Nucleoside diphosphate kinase, NDK"/>
    <property type="match status" value="1"/>
</dbReference>
<keyword evidence="13" id="KW-1185">Reference proteome</keyword>
<comment type="catalytic activity">
    <reaction evidence="10">
        <text>a 2'-deoxyribonucleoside 5'-diphosphate + ATP = a 2'-deoxyribonucleoside 5'-triphosphate + ADP</text>
        <dbReference type="Rhea" id="RHEA:44640"/>
        <dbReference type="ChEBI" id="CHEBI:30616"/>
        <dbReference type="ChEBI" id="CHEBI:61560"/>
        <dbReference type="ChEBI" id="CHEBI:73316"/>
        <dbReference type="ChEBI" id="CHEBI:456216"/>
        <dbReference type="EC" id="2.7.4.6"/>
    </reaction>
</comment>
<evidence type="ECO:0000256" key="4">
    <source>
        <dbReference type="ARBA" id="ARBA00022679"/>
    </source>
</evidence>
<dbReference type="EMBL" id="JBHTBS010000003">
    <property type="protein sequence ID" value="MFC7337254.1"/>
    <property type="molecule type" value="Genomic_DNA"/>
</dbReference>
<dbReference type="SMART" id="SM00562">
    <property type="entry name" value="NDK"/>
    <property type="match status" value="1"/>
</dbReference>
<organism evidence="12 13">
    <name type="scientific">Haloferula chungangensis</name>
    <dbReference type="NCBI Taxonomy" id="1048331"/>
    <lineage>
        <taxon>Bacteria</taxon>
        <taxon>Pseudomonadati</taxon>
        <taxon>Verrucomicrobiota</taxon>
        <taxon>Verrucomicrobiia</taxon>
        <taxon>Verrucomicrobiales</taxon>
        <taxon>Verrucomicrobiaceae</taxon>
        <taxon>Haloferula</taxon>
    </lineage>
</organism>
<feature type="binding site" evidence="8">
    <location>
        <position position="118"/>
    </location>
    <ligand>
        <name>ATP</name>
        <dbReference type="ChEBI" id="CHEBI:30616"/>
    </ligand>
</feature>
<gene>
    <name evidence="12" type="primary">ndk</name>
    <name evidence="12" type="ORF">ACFQY0_08705</name>
</gene>
<dbReference type="EC" id="2.7.4.6" evidence="10"/>
<evidence type="ECO:0000259" key="11">
    <source>
        <dbReference type="SMART" id="SM00562"/>
    </source>
</evidence>
<keyword evidence="3" id="KW-0597">Phosphoprotein</keyword>
<evidence type="ECO:0000256" key="9">
    <source>
        <dbReference type="RuleBase" id="RU004011"/>
    </source>
</evidence>
<dbReference type="PANTHER" id="PTHR11349">
    <property type="entry name" value="NUCLEOSIDE DIPHOSPHATE KINASE"/>
    <property type="match status" value="1"/>
</dbReference>
<feature type="binding site" evidence="8">
    <location>
        <position position="104"/>
    </location>
    <ligand>
        <name>ATP</name>
        <dbReference type="ChEBI" id="CHEBI:30616"/>
    </ligand>
</feature>